<accession>A0A022KT64</accession>
<dbReference type="PANTHER" id="PTHR18964:SF149">
    <property type="entry name" value="BIFUNCTIONAL UDP-N-ACETYLGLUCOSAMINE 2-EPIMERASE_N-ACETYLMANNOSAMINE KINASE"/>
    <property type="match status" value="1"/>
</dbReference>
<dbReference type="HOGENOM" id="CLU_036604_13_3_11"/>
<dbReference type="RefSeq" id="WP_017823547.1">
    <property type="nucleotide sequence ID" value="NZ_AORC01000011.1"/>
</dbReference>
<protein>
    <submittedName>
        <fullName evidence="4">Transcriptional regulator</fullName>
    </submittedName>
</protein>
<feature type="domain" description="HTH iclR-type" evidence="3">
    <location>
        <begin position="18"/>
        <end position="58"/>
    </location>
</feature>
<evidence type="ECO:0000256" key="1">
    <source>
        <dbReference type="ARBA" id="ARBA00006479"/>
    </source>
</evidence>
<keyword evidence="5" id="KW-1185">Reference proteome</keyword>
<evidence type="ECO:0000256" key="2">
    <source>
        <dbReference type="SAM" id="MobiDB-lite"/>
    </source>
</evidence>
<name>A0A022KT64_9MICO</name>
<dbReference type="CDD" id="cd23763">
    <property type="entry name" value="ASKHA_ATPase_ROK"/>
    <property type="match status" value="1"/>
</dbReference>
<dbReference type="GO" id="GO:0006355">
    <property type="term" value="P:regulation of DNA-templated transcription"/>
    <property type="evidence" value="ECO:0007669"/>
    <property type="project" value="InterPro"/>
</dbReference>
<dbReference type="InterPro" id="IPR000600">
    <property type="entry name" value="ROK"/>
</dbReference>
<dbReference type="OrthoDB" id="37575at2"/>
<dbReference type="STRING" id="1249481.D641_0110110"/>
<sequence>MVTADSAAVGQGNARACLLALRAANEPLTLAEVAEQTVLSRPTVDAVLTSLVETGPVRIVPAAPASSPGRPARRFAFHPGAATVAAVDIGDRSVRCLLTDAAGRMVATGRREYAGNGAAARLGAVAQVVQDAADEGGTDERLSPAVVGIAVPGILDADGRLAQSLAVKDLEGTDIASELSLRLGCPVAVENDIKLAAYAEHHLSARPADIAFVQIGHRISVALILGGRILQGRHRLAGELGTQRGMRWTSTSRRGRLHWSTGDDAAPLFARAADGDQAALAEIDAFCAEIAPRLATLLLTVDPEQVVIGGGLSRAGDLLLDPLRHHVHHLLTSPGKPVFRTARLTTDGALVGALGLAFEHGSVQVTGVLEVPPPWHRFPAPPDHPRPADAHPEGTP</sequence>
<dbReference type="Gene3D" id="3.30.420.40">
    <property type="match status" value="2"/>
</dbReference>
<dbReference type="SUPFAM" id="SSF53067">
    <property type="entry name" value="Actin-like ATPase domain"/>
    <property type="match status" value="1"/>
</dbReference>
<dbReference type="InterPro" id="IPR043129">
    <property type="entry name" value="ATPase_NBD"/>
</dbReference>
<reference evidence="4 5" key="1">
    <citation type="journal article" date="2013" name="Genome Announc.">
        <title>Draft genome sequence of an Actinobacterium, Brachybacterium muris strain UCD-AY4.</title>
        <authorList>
            <person name="Lo J.R."/>
            <person name="Lang J.M."/>
            <person name="Darling A.E."/>
            <person name="Eisen J.A."/>
            <person name="Coil D.A."/>
        </authorList>
    </citation>
    <scope>NUCLEOTIDE SEQUENCE [LARGE SCALE GENOMIC DNA]</scope>
    <source>
        <strain evidence="4 5">UCD-AY4</strain>
    </source>
</reference>
<dbReference type="Pfam" id="PF09339">
    <property type="entry name" value="HTH_IclR"/>
    <property type="match status" value="1"/>
</dbReference>
<dbReference type="PANTHER" id="PTHR18964">
    <property type="entry name" value="ROK (REPRESSOR, ORF, KINASE) FAMILY"/>
    <property type="match status" value="1"/>
</dbReference>
<organism evidence="4 5">
    <name type="scientific">Brachybacterium muris UCD-AY4</name>
    <dbReference type="NCBI Taxonomy" id="1249481"/>
    <lineage>
        <taxon>Bacteria</taxon>
        <taxon>Bacillati</taxon>
        <taxon>Actinomycetota</taxon>
        <taxon>Actinomycetes</taxon>
        <taxon>Micrococcales</taxon>
        <taxon>Dermabacteraceae</taxon>
        <taxon>Brachybacterium</taxon>
    </lineage>
</organism>
<dbReference type="InterPro" id="IPR036390">
    <property type="entry name" value="WH_DNA-bd_sf"/>
</dbReference>
<evidence type="ECO:0000259" key="3">
    <source>
        <dbReference type="Pfam" id="PF09339"/>
    </source>
</evidence>
<dbReference type="InterPro" id="IPR005471">
    <property type="entry name" value="Tscrpt_reg_IclR_N"/>
</dbReference>
<evidence type="ECO:0000313" key="4">
    <source>
        <dbReference type="EMBL" id="EYT48980.1"/>
    </source>
</evidence>
<dbReference type="EMBL" id="AORC01000011">
    <property type="protein sequence ID" value="EYT48980.1"/>
    <property type="molecule type" value="Genomic_DNA"/>
</dbReference>
<feature type="region of interest" description="Disordered" evidence="2">
    <location>
        <begin position="375"/>
        <end position="396"/>
    </location>
</feature>
<evidence type="ECO:0000313" key="5">
    <source>
        <dbReference type="Proteomes" id="UP000019754"/>
    </source>
</evidence>
<comment type="caution">
    <text evidence="4">The sequence shown here is derived from an EMBL/GenBank/DDBJ whole genome shotgun (WGS) entry which is preliminary data.</text>
</comment>
<dbReference type="GO" id="GO:0003677">
    <property type="term" value="F:DNA binding"/>
    <property type="evidence" value="ECO:0007669"/>
    <property type="project" value="InterPro"/>
</dbReference>
<dbReference type="InterPro" id="IPR036388">
    <property type="entry name" value="WH-like_DNA-bd_sf"/>
</dbReference>
<dbReference type="Pfam" id="PF00480">
    <property type="entry name" value="ROK"/>
    <property type="match status" value="2"/>
</dbReference>
<gene>
    <name evidence="4" type="ORF">D641_0110110</name>
</gene>
<proteinExistence type="inferred from homology"/>
<dbReference type="SUPFAM" id="SSF46785">
    <property type="entry name" value="Winged helix' DNA-binding domain"/>
    <property type="match status" value="1"/>
</dbReference>
<feature type="compositionally biased region" description="Basic and acidic residues" evidence="2">
    <location>
        <begin position="383"/>
        <end position="396"/>
    </location>
</feature>
<dbReference type="AlphaFoldDB" id="A0A022KT64"/>
<dbReference type="Proteomes" id="UP000019754">
    <property type="component" value="Unassembled WGS sequence"/>
</dbReference>
<dbReference type="Gene3D" id="1.10.10.10">
    <property type="entry name" value="Winged helix-like DNA-binding domain superfamily/Winged helix DNA-binding domain"/>
    <property type="match status" value="1"/>
</dbReference>
<comment type="similarity">
    <text evidence="1">Belongs to the ROK (NagC/XylR) family.</text>
</comment>